<protein>
    <submittedName>
        <fullName evidence="1">Uncharacterized protein</fullName>
    </submittedName>
</protein>
<dbReference type="Proteomes" id="UP000595618">
    <property type="component" value="Chromosome"/>
</dbReference>
<sequence>MTKTDAPQLEADLRYQATIHYVDEAGYPHVARGRRLAEPFIVGQDEHGRHVAIPMEAIRSIDVDDELVVGGLWEPLRRETTIVAHWRSAPWGELVRLTP</sequence>
<dbReference type="AlphaFoldDB" id="A0A7T5UR13"/>
<name>A0A7T5UR13_9BACT</name>
<reference evidence="1 2" key="1">
    <citation type="submission" date="2020-07" db="EMBL/GenBank/DDBJ databases">
        <title>Huge and variable diversity of episymbiotic CPR bacteria and DPANN archaea in groundwater ecosystems.</title>
        <authorList>
            <person name="He C.Y."/>
            <person name="Keren R."/>
            <person name="Whittaker M."/>
            <person name="Farag I.F."/>
            <person name="Doudna J."/>
            <person name="Cate J.H.D."/>
            <person name="Banfield J.F."/>
        </authorList>
    </citation>
    <scope>NUCLEOTIDE SEQUENCE [LARGE SCALE GENOMIC DNA]</scope>
    <source>
        <strain evidence="1">NC_groundwater_541_Ag_S-0.1um_46_50</strain>
    </source>
</reference>
<organism evidence="1 2">
    <name type="scientific">Candidatus Sungiibacteriota bacterium</name>
    <dbReference type="NCBI Taxonomy" id="2750080"/>
    <lineage>
        <taxon>Bacteria</taxon>
        <taxon>Candidatus Sungiibacteriota</taxon>
    </lineage>
</organism>
<accession>A0A7T5UR13</accession>
<gene>
    <name evidence="1" type="ORF">HYW89_02460</name>
</gene>
<dbReference type="EMBL" id="CP066690">
    <property type="protein sequence ID" value="QQG45736.1"/>
    <property type="molecule type" value="Genomic_DNA"/>
</dbReference>
<evidence type="ECO:0000313" key="2">
    <source>
        <dbReference type="Proteomes" id="UP000595618"/>
    </source>
</evidence>
<evidence type="ECO:0000313" key="1">
    <source>
        <dbReference type="EMBL" id="QQG45736.1"/>
    </source>
</evidence>
<proteinExistence type="predicted"/>